<dbReference type="InterPro" id="IPR011990">
    <property type="entry name" value="TPR-like_helical_dom_sf"/>
</dbReference>
<sequence>MINSNFYKIASKYSKWFGPAIVGLLIIIMLLAYVKVFRAEFVYDDYAFIVNNKDVQSFKPFSKFFLSPDIFTGSNYHTEQGGGKNWRPIASFAFAAQYASFGKNPSGFHFTSIFLHILNLILVYLLVMKVTKRIGVAAATTAFWALHPTATEAVSWIANQSSLIFFGFFILAVLSILNYQENKNKKFFIWFSYLFFILSLLTKETALGGIFIIPFVFLLSYQGREKINFRKILVDSLPFVLMGLAYFYARYKILVALGDHALRGGFLENILLAPTVFYKYISLAVYPVNLMLNYANFPLPSGIFDPRVISGVLLFSVLTFLFYIGFKKSKFNFIFGIVWFLAFLLPVLQIIPFQDIIGERFLYAPLAGFFLAAVLGLDNFLSHIKFKFNCNFYPIGKTIAAIALILFFILTFNRNNDWLNSENLWNSVLRIDNINQKALSNLTGYYISKGKAAKVIETSEKLLKINPDDIGGHINLGVGLAMAGRLEEAESKFLYAISKKPDNQPALINLAVIYQNTGRYGKAFQIIKDLNKKYPDNEDIKQRLAQLENIVKYNKSATEDISLVGEEGNYPYIESELQGPAIEGNIVNSGIYGKVITALGAPFEASIDVFVVSKVEPSKPFISIRTHSDGAFQIPLRPGSYFLKPIDPDGPMAPARSEYPINIGNGRWLQIKIEYIINE</sequence>
<evidence type="ECO:0000256" key="3">
    <source>
        <dbReference type="SAM" id="Phobius"/>
    </source>
</evidence>
<feature type="transmembrane region" description="Helical" evidence="3">
    <location>
        <begin position="333"/>
        <end position="351"/>
    </location>
</feature>
<feature type="transmembrane region" description="Helical" evidence="3">
    <location>
        <begin position="187"/>
        <end position="220"/>
    </location>
</feature>
<keyword evidence="3" id="KW-0472">Membrane</keyword>
<protein>
    <submittedName>
        <fullName evidence="4">Conserved hypothetical tpr repeat protein</fullName>
    </submittedName>
</protein>
<dbReference type="PANTHER" id="PTHR44227:SF3">
    <property type="entry name" value="PROTEIN O-MANNOSYL-TRANSFERASE TMTC4"/>
    <property type="match status" value="1"/>
</dbReference>
<dbReference type="Pfam" id="PF14559">
    <property type="entry name" value="TPR_19"/>
    <property type="match status" value="1"/>
</dbReference>
<evidence type="ECO:0000256" key="2">
    <source>
        <dbReference type="ARBA" id="ARBA00022803"/>
    </source>
</evidence>
<feature type="transmembrane region" description="Helical" evidence="3">
    <location>
        <begin position="363"/>
        <end position="381"/>
    </location>
</feature>
<dbReference type="PANTHER" id="PTHR44227">
    <property type="match status" value="1"/>
</dbReference>
<dbReference type="EMBL" id="LCCE01000021">
    <property type="protein sequence ID" value="KKS26658.1"/>
    <property type="molecule type" value="Genomic_DNA"/>
</dbReference>
<organism evidence="4 5">
    <name type="scientific">Candidatus Yanofskybacteria bacterium GW2011_GWC2_41_9</name>
    <dbReference type="NCBI Taxonomy" id="1619029"/>
    <lineage>
        <taxon>Bacteria</taxon>
        <taxon>Candidatus Yanofskyibacteriota</taxon>
    </lineage>
</organism>
<proteinExistence type="predicted"/>
<evidence type="ECO:0000313" key="4">
    <source>
        <dbReference type="EMBL" id="KKS26658.1"/>
    </source>
</evidence>
<feature type="transmembrane region" description="Helical" evidence="3">
    <location>
        <begin position="134"/>
        <end position="157"/>
    </location>
</feature>
<feature type="transmembrane region" description="Helical" evidence="3">
    <location>
        <begin position="108"/>
        <end position="127"/>
    </location>
</feature>
<keyword evidence="3" id="KW-0812">Transmembrane</keyword>
<evidence type="ECO:0000313" key="5">
    <source>
        <dbReference type="Proteomes" id="UP000033859"/>
    </source>
</evidence>
<feature type="transmembrane region" description="Helical" evidence="3">
    <location>
        <begin position="308"/>
        <end position="326"/>
    </location>
</feature>
<dbReference type="AlphaFoldDB" id="A0A0G1AN36"/>
<keyword evidence="1" id="KW-0677">Repeat</keyword>
<keyword evidence="3" id="KW-1133">Transmembrane helix</keyword>
<dbReference type="Gene3D" id="1.25.40.10">
    <property type="entry name" value="Tetratricopeptide repeat domain"/>
    <property type="match status" value="1"/>
</dbReference>
<comment type="caution">
    <text evidence="4">The sequence shown here is derived from an EMBL/GenBank/DDBJ whole genome shotgun (WGS) entry which is preliminary data.</text>
</comment>
<evidence type="ECO:0000256" key="1">
    <source>
        <dbReference type="ARBA" id="ARBA00022737"/>
    </source>
</evidence>
<feature type="transmembrane region" description="Helical" evidence="3">
    <location>
        <begin position="163"/>
        <end position="180"/>
    </location>
</feature>
<dbReference type="SUPFAM" id="SSF48452">
    <property type="entry name" value="TPR-like"/>
    <property type="match status" value="1"/>
</dbReference>
<keyword evidence="2" id="KW-0802">TPR repeat</keyword>
<feature type="transmembrane region" description="Helical" evidence="3">
    <location>
        <begin position="393"/>
        <end position="412"/>
    </location>
</feature>
<accession>A0A0G1AN36</accession>
<feature type="transmembrane region" description="Helical" evidence="3">
    <location>
        <begin position="16"/>
        <end position="34"/>
    </location>
</feature>
<feature type="transmembrane region" description="Helical" evidence="3">
    <location>
        <begin position="270"/>
        <end position="288"/>
    </location>
</feature>
<reference evidence="4 5" key="1">
    <citation type="journal article" date="2015" name="Nature">
        <title>rRNA introns, odd ribosomes, and small enigmatic genomes across a large radiation of phyla.</title>
        <authorList>
            <person name="Brown C.T."/>
            <person name="Hug L.A."/>
            <person name="Thomas B.C."/>
            <person name="Sharon I."/>
            <person name="Castelle C.J."/>
            <person name="Singh A."/>
            <person name="Wilkins M.J."/>
            <person name="Williams K.H."/>
            <person name="Banfield J.F."/>
        </authorList>
    </citation>
    <scope>NUCLEOTIDE SEQUENCE [LARGE SCALE GENOMIC DNA]</scope>
</reference>
<dbReference type="Proteomes" id="UP000033859">
    <property type="component" value="Unassembled WGS sequence"/>
</dbReference>
<name>A0A0G1AN36_9BACT</name>
<dbReference type="InterPro" id="IPR052346">
    <property type="entry name" value="O-mannosyl-transferase_TMTC"/>
</dbReference>
<gene>
    <name evidence="4" type="ORF">UU84_C0021G0004</name>
</gene>
<feature type="transmembrane region" description="Helical" evidence="3">
    <location>
        <begin position="232"/>
        <end position="249"/>
    </location>
</feature>